<dbReference type="PANTHER" id="PTHR32328">
    <property type="entry name" value="L-SERYL-TRNA(SEC) SELENIUM TRANSFERASE"/>
    <property type="match status" value="1"/>
</dbReference>
<keyword evidence="4 8" id="KW-0663">Pyridoxal phosphate</keyword>
<comment type="function">
    <text evidence="8">Converts seryl-tRNA(Sec) to selenocysteinyl-tRNA(Sec) required for selenoprotein biosynthesis.</text>
</comment>
<dbReference type="Proteomes" id="UP000779900">
    <property type="component" value="Unassembled WGS sequence"/>
</dbReference>
<evidence type="ECO:0000313" key="12">
    <source>
        <dbReference type="EMBL" id="MBM3330461.1"/>
    </source>
</evidence>
<dbReference type="SUPFAM" id="SSF53383">
    <property type="entry name" value="PLP-dependent transferases"/>
    <property type="match status" value="1"/>
</dbReference>
<keyword evidence="2 8" id="KW-0963">Cytoplasm</keyword>
<dbReference type="Gene3D" id="3.90.1150.180">
    <property type="match status" value="1"/>
</dbReference>
<evidence type="ECO:0000256" key="5">
    <source>
        <dbReference type="ARBA" id="ARBA00022917"/>
    </source>
</evidence>
<dbReference type="GO" id="GO:0005737">
    <property type="term" value="C:cytoplasm"/>
    <property type="evidence" value="ECO:0007669"/>
    <property type="project" value="UniProtKB-SubCell"/>
</dbReference>
<dbReference type="InterPro" id="IPR015421">
    <property type="entry name" value="PyrdxlP-dep_Trfase_major"/>
</dbReference>
<organism evidence="12 13">
    <name type="scientific">candidate division WOR-3 bacterium</name>
    <dbReference type="NCBI Taxonomy" id="2052148"/>
    <lineage>
        <taxon>Bacteria</taxon>
        <taxon>Bacteria division WOR-3</taxon>
    </lineage>
</organism>
<keyword evidence="3 8" id="KW-0808">Transferase</keyword>
<comment type="similarity">
    <text evidence="7 8">Belongs to the SelA family.</text>
</comment>
<comment type="pathway">
    <text evidence="8">Aminoacyl-tRNA biosynthesis; selenocysteinyl-tRNA(Sec) biosynthesis; selenocysteinyl-tRNA(Sec) from L-seryl-tRNA(Sec) (bacterial route): step 1/1.</text>
</comment>
<comment type="cofactor">
    <cofactor evidence="1 8 9">
        <name>pyridoxal 5'-phosphate</name>
        <dbReference type="ChEBI" id="CHEBI:597326"/>
    </cofactor>
</comment>
<accession>A0A938BNS6</accession>
<dbReference type="Gene3D" id="3.40.640.10">
    <property type="entry name" value="Type I PLP-dependent aspartate aminotransferase-like (Major domain)"/>
    <property type="match status" value="1"/>
</dbReference>
<keyword evidence="6 8" id="KW-0711">Selenium</keyword>
<dbReference type="Pfam" id="PF12390">
    <property type="entry name" value="Se-cys_synth_N"/>
    <property type="match status" value="1"/>
</dbReference>
<evidence type="ECO:0000256" key="3">
    <source>
        <dbReference type="ARBA" id="ARBA00022679"/>
    </source>
</evidence>
<feature type="region of interest" description="Disordered" evidence="10">
    <location>
        <begin position="1"/>
        <end position="23"/>
    </location>
</feature>
<sequence length="478" mass="52654">MVKRSSAGLPTGHSNTGPLDHGATFRSLPSVDKLLESEELKPVLSHVHRRMAVRTIRVYLDELREKIHAGEGVAYDQTELERRLERERKPTLTRAINGLGVILHTGLGRAPLSKAAQEALADVSEHFSSLEIDLETGRRGSRYRHIEPLLCELTGAEAAMVVNNNCAATLLILSGLAKGREAIVSRGQLIEIGGAFRIPDVMQQSGCKMVEVGTTNRTHLRDYKNAITSETALLLRVHTSNYKITGFTKEVGLEELVGLAREAKVLVVDDLGSGALIDLSKYGLPKEPLVQESVKAGADVICFSGDKLISASQAGIIVGKKKYIDLLKKHPLTRAMRCGKLTYAVLERTLELFLDEERVVKEHALFQLLLKTPQQMQEEAETLVSQVQARLKDKAAVQVKPALSEIGGGSLATESLESRVVSVRPKTVHVDELARRMRLNRPPVFGRVEKGEYLLDFRTLRQDEIPIIAAALQSAFQH</sequence>
<evidence type="ECO:0000256" key="2">
    <source>
        <dbReference type="ARBA" id="ARBA00022490"/>
    </source>
</evidence>
<dbReference type="PANTHER" id="PTHR32328:SF0">
    <property type="entry name" value="L-SERYL-TRNA(SEC) SELENIUM TRANSFERASE"/>
    <property type="match status" value="1"/>
</dbReference>
<comment type="caution">
    <text evidence="12">The sequence shown here is derived from an EMBL/GenBank/DDBJ whole genome shotgun (WGS) entry which is preliminary data.</text>
</comment>
<proteinExistence type="inferred from homology"/>
<dbReference type="GO" id="GO:0004125">
    <property type="term" value="F:L-seryl-tRNA(Sec) selenium transferase activity"/>
    <property type="evidence" value="ECO:0007669"/>
    <property type="project" value="UniProtKB-UniRule"/>
</dbReference>
<dbReference type="NCBIfam" id="TIGR00474">
    <property type="entry name" value="selA"/>
    <property type="match status" value="1"/>
</dbReference>
<dbReference type="EC" id="2.9.1.1" evidence="8"/>
<keyword evidence="5 8" id="KW-0648">Protein biosynthesis</keyword>
<gene>
    <name evidence="8" type="primary">selA</name>
    <name evidence="12" type="ORF">FJY68_01260</name>
</gene>
<dbReference type="AlphaFoldDB" id="A0A938BNS6"/>
<protein>
    <recommendedName>
        <fullName evidence="8">L-seryl-tRNA(Sec) selenium transferase</fullName>
        <ecNumber evidence="8">2.9.1.1</ecNumber>
    </recommendedName>
    <alternativeName>
        <fullName evidence="8">Selenocysteine synthase</fullName>
        <shortName evidence="8">Sec synthase</shortName>
    </alternativeName>
    <alternativeName>
        <fullName evidence="8">Selenocysteinyl-tRNA(Sec) synthase</fullName>
    </alternativeName>
</protein>
<dbReference type="InterPro" id="IPR018319">
    <property type="entry name" value="SelA-like"/>
</dbReference>
<dbReference type="Pfam" id="PF03841">
    <property type="entry name" value="SelA"/>
    <property type="match status" value="1"/>
</dbReference>
<name>A0A938BNS6_UNCW3</name>
<dbReference type="InterPro" id="IPR025862">
    <property type="entry name" value="SelA_trans_N_dom"/>
</dbReference>
<dbReference type="InterPro" id="IPR004534">
    <property type="entry name" value="SelA_trans"/>
</dbReference>
<dbReference type="InterPro" id="IPR015424">
    <property type="entry name" value="PyrdxlP-dep_Trfase"/>
</dbReference>
<evidence type="ECO:0000256" key="9">
    <source>
        <dbReference type="PIRSR" id="PIRSR618319-50"/>
    </source>
</evidence>
<reference evidence="12" key="1">
    <citation type="submission" date="2019-03" db="EMBL/GenBank/DDBJ databases">
        <title>Lake Tanganyika Metagenome-Assembled Genomes (MAGs).</title>
        <authorList>
            <person name="Tran P."/>
        </authorList>
    </citation>
    <scope>NUCLEOTIDE SEQUENCE</scope>
    <source>
        <strain evidence="12">K_DeepCast_150m_m2_040</strain>
    </source>
</reference>
<evidence type="ECO:0000256" key="8">
    <source>
        <dbReference type="HAMAP-Rule" id="MF_00423"/>
    </source>
</evidence>
<evidence type="ECO:0000259" key="11">
    <source>
        <dbReference type="Pfam" id="PF12390"/>
    </source>
</evidence>
<evidence type="ECO:0000256" key="4">
    <source>
        <dbReference type="ARBA" id="ARBA00022898"/>
    </source>
</evidence>
<comment type="catalytic activity">
    <reaction evidence="8">
        <text>L-seryl-tRNA(Sec) + selenophosphate + H(+) = L-selenocysteinyl-tRNA(Sec) + phosphate</text>
        <dbReference type="Rhea" id="RHEA:22728"/>
        <dbReference type="Rhea" id="RHEA-COMP:9742"/>
        <dbReference type="Rhea" id="RHEA-COMP:9743"/>
        <dbReference type="ChEBI" id="CHEBI:15378"/>
        <dbReference type="ChEBI" id="CHEBI:16144"/>
        <dbReference type="ChEBI" id="CHEBI:43474"/>
        <dbReference type="ChEBI" id="CHEBI:78533"/>
        <dbReference type="ChEBI" id="CHEBI:78573"/>
        <dbReference type="EC" id="2.9.1.1"/>
    </reaction>
</comment>
<evidence type="ECO:0000256" key="10">
    <source>
        <dbReference type="SAM" id="MobiDB-lite"/>
    </source>
</evidence>
<dbReference type="HAMAP" id="MF_00423">
    <property type="entry name" value="SelA"/>
    <property type="match status" value="1"/>
</dbReference>
<dbReference type="EMBL" id="VGIR01000004">
    <property type="protein sequence ID" value="MBM3330461.1"/>
    <property type="molecule type" value="Genomic_DNA"/>
</dbReference>
<dbReference type="GO" id="GO:0001514">
    <property type="term" value="P:selenocysteine incorporation"/>
    <property type="evidence" value="ECO:0007669"/>
    <property type="project" value="UniProtKB-UniRule"/>
</dbReference>
<dbReference type="GO" id="GO:0001717">
    <property type="term" value="P:conversion of seryl-tRNAsec to selenocys-tRNAsec"/>
    <property type="evidence" value="ECO:0007669"/>
    <property type="project" value="UniProtKB-UniRule"/>
</dbReference>
<evidence type="ECO:0000313" key="13">
    <source>
        <dbReference type="Proteomes" id="UP000779900"/>
    </source>
</evidence>
<evidence type="ECO:0000256" key="1">
    <source>
        <dbReference type="ARBA" id="ARBA00001933"/>
    </source>
</evidence>
<feature type="domain" description="L-seryl-tRNA selenium transferase N-terminal" evidence="11">
    <location>
        <begin position="25"/>
        <end position="64"/>
    </location>
</feature>
<comment type="subcellular location">
    <subcellularLocation>
        <location evidence="8">Cytoplasm</location>
    </subcellularLocation>
</comment>
<evidence type="ECO:0000256" key="7">
    <source>
        <dbReference type="ARBA" id="ARBA00044507"/>
    </source>
</evidence>
<feature type="modified residue" description="N6-(pyridoxal phosphate)lysine" evidence="8 9">
    <location>
        <position position="307"/>
    </location>
</feature>
<evidence type="ECO:0000256" key="6">
    <source>
        <dbReference type="ARBA" id="ARBA00023266"/>
    </source>
</evidence>